<dbReference type="OMA" id="NEYEIMG"/>
<dbReference type="PANTHER" id="PTHR45735">
    <property type="entry name" value="CLEAVAGE STIMULATION FACTOR SUBUNIT 2"/>
    <property type="match status" value="1"/>
</dbReference>
<dbReference type="InterPro" id="IPR000504">
    <property type="entry name" value="RRM_dom"/>
</dbReference>
<proteinExistence type="predicted"/>
<evidence type="ECO:0000313" key="4">
    <source>
        <dbReference type="EMBL" id="EDK36939.1"/>
    </source>
</evidence>
<dbReference type="Proteomes" id="UP000001997">
    <property type="component" value="Unassembled WGS sequence"/>
</dbReference>
<evidence type="ECO:0000259" key="3">
    <source>
        <dbReference type="PROSITE" id="PS50102"/>
    </source>
</evidence>
<dbReference type="HOGENOM" id="CLU_028601_0_1_1"/>
<organism evidence="4 5">
    <name type="scientific">Meyerozyma guilliermondii (strain ATCC 6260 / CBS 566 / DSM 6381 / JCM 1539 / NBRC 10279 / NRRL Y-324)</name>
    <name type="common">Yeast</name>
    <name type="synonym">Candida guilliermondii</name>
    <dbReference type="NCBI Taxonomy" id="294746"/>
    <lineage>
        <taxon>Eukaryota</taxon>
        <taxon>Fungi</taxon>
        <taxon>Dikarya</taxon>
        <taxon>Ascomycota</taxon>
        <taxon>Saccharomycotina</taxon>
        <taxon>Pichiomycetes</taxon>
        <taxon>Debaryomycetaceae</taxon>
        <taxon>Meyerozyma</taxon>
    </lineage>
</organism>
<keyword evidence="1" id="KW-0694">RNA-binding</keyword>
<dbReference type="InterPro" id="IPR035979">
    <property type="entry name" value="RBD_domain_sf"/>
</dbReference>
<name>A5DCN2_PICGU</name>
<reference evidence="4 5" key="1">
    <citation type="journal article" date="2009" name="Nature">
        <title>Evolution of pathogenicity and sexual reproduction in eight Candida genomes.</title>
        <authorList>
            <person name="Butler G."/>
            <person name="Rasmussen M.D."/>
            <person name="Lin M.F."/>
            <person name="Santos M.A."/>
            <person name="Sakthikumar S."/>
            <person name="Munro C.A."/>
            <person name="Rheinbay E."/>
            <person name="Grabherr M."/>
            <person name="Forche A."/>
            <person name="Reedy J.L."/>
            <person name="Agrafioti I."/>
            <person name="Arnaud M.B."/>
            <person name="Bates S."/>
            <person name="Brown A.J."/>
            <person name="Brunke S."/>
            <person name="Costanzo M.C."/>
            <person name="Fitzpatrick D.A."/>
            <person name="de Groot P.W."/>
            <person name="Harris D."/>
            <person name="Hoyer L.L."/>
            <person name="Hube B."/>
            <person name="Klis F.M."/>
            <person name="Kodira C."/>
            <person name="Lennard N."/>
            <person name="Logue M.E."/>
            <person name="Martin R."/>
            <person name="Neiman A.M."/>
            <person name="Nikolaou E."/>
            <person name="Quail M.A."/>
            <person name="Quinn J."/>
            <person name="Santos M.C."/>
            <person name="Schmitzberger F.F."/>
            <person name="Sherlock G."/>
            <person name="Shah P."/>
            <person name="Silverstein K.A."/>
            <person name="Skrzypek M.S."/>
            <person name="Soll D."/>
            <person name="Staggs R."/>
            <person name="Stansfield I."/>
            <person name="Stumpf M.P."/>
            <person name="Sudbery P.E."/>
            <person name="Srikantha T."/>
            <person name="Zeng Q."/>
            <person name="Berman J."/>
            <person name="Berriman M."/>
            <person name="Heitman J."/>
            <person name="Gow N.A."/>
            <person name="Lorenz M.C."/>
            <person name="Birren B.W."/>
            <person name="Kellis M."/>
            <person name="Cuomo C.A."/>
        </authorList>
    </citation>
    <scope>NUCLEOTIDE SEQUENCE [LARGE SCALE GENOMIC DNA]</scope>
    <source>
        <strain evidence="5">ATCC 6260 / CBS 566 / DSM 6381 / JCM 1539 / NBRC 10279 / NRRL Y-324</strain>
    </source>
</reference>
<dbReference type="RefSeq" id="XP_001487660.1">
    <property type="nucleotide sequence ID" value="XM_001487610.1"/>
</dbReference>
<protein>
    <recommendedName>
        <fullName evidence="3">RRM domain-containing protein</fullName>
    </recommendedName>
</protein>
<keyword evidence="2" id="KW-0175">Coiled coil</keyword>
<evidence type="ECO:0000313" key="5">
    <source>
        <dbReference type="Proteomes" id="UP000001997"/>
    </source>
</evidence>
<gene>
    <name evidence="4" type="ORF">PGUG_01037</name>
</gene>
<dbReference type="KEGG" id="pgu:PGUG_01037"/>
<feature type="coiled-coil region" evidence="2">
    <location>
        <begin position="181"/>
        <end position="208"/>
    </location>
</feature>
<dbReference type="Pfam" id="PF14327">
    <property type="entry name" value="CSTF2_hinge"/>
    <property type="match status" value="1"/>
</dbReference>
<dbReference type="EMBL" id="CH408155">
    <property type="protein sequence ID" value="EDK36939.1"/>
    <property type="molecule type" value="Genomic_DNA"/>
</dbReference>
<dbReference type="STRING" id="294746.A5DCN2"/>
<dbReference type="SUPFAM" id="SSF54928">
    <property type="entry name" value="RNA-binding domain, RBD"/>
    <property type="match status" value="1"/>
</dbReference>
<dbReference type="Pfam" id="PF00076">
    <property type="entry name" value="RRM_1"/>
    <property type="match status" value="1"/>
</dbReference>
<evidence type="ECO:0000256" key="2">
    <source>
        <dbReference type="SAM" id="Coils"/>
    </source>
</evidence>
<dbReference type="OrthoDB" id="15688at2759"/>
<dbReference type="Gene3D" id="3.30.70.330">
    <property type="match status" value="1"/>
</dbReference>
<dbReference type="VEuPathDB" id="FungiDB:PGUG_01037"/>
<dbReference type="PROSITE" id="PS50102">
    <property type="entry name" value="RRM"/>
    <property type="match status" value="1"/>
</dbReference>
<keyword evidence="5" id="KW-1185">Reference proteome</keyword>
<dbReference type="eggNOG" id="KOG0108">
    <property type="taxonomic scope" value="Eukaryota"/>
</dbReference>
<dbReference type="Gene3D" id="1.25.40.630">
    <property type="match status" value="1"/>
</dbReference>
<evidence type="ECO:0000256" key="1">
    <source>
        <dbReference type="PROSITE-ProRule" id="PRU00176"/>
    </source>
</evidence>
<dbReference type="SMART" id="SM00360">
    <property type="entry name" value="RRM"/>
    <property type="match status" value="1"/>
</dbReference>
<sequence>MEDTTVVSISGLPFDQTEEQVMEIARSVGPVEELRLIFDTMTGKSKGSAYVKYSEHETAASAVRNLNNLMVGTRNIKCSFSSDQFISGSMGDSDPMNQIPPLPLGMQIYGNQNPAQVIANALSSLDQTAAYQIIKDARQMSIDNPPLMKRLLEQAPQLSHALVEICLLLNLTNRDLVELCLNRKQMALDELTDEHAELLRQIYRLTDEETRSLTADKRRIITSIKEEIDNGSYGQILETTNA</sequence>
<feature type="domain" description="RRM" evidence="3">
    <location>
        <begin position="5"/>
        <end position="83"/>
    </location>
</feature>
<accession>A5DCN2</accession>
<dbReference type="GO" id="GO:0005847">
    <property type="term" value="C:mRNA cleavage and polyadenylation specificity factor complex"/>
    <property type="evidence" value="ECO:0007669"/>
    <property type="project" value="TreeGrafter"/>
</dbReference>
<dbReference type="AlphaFoldDB" id="A5DCN2"/>
<dbReference type="FunCoup" id="A5DCN2">
    <property type="interactions" value="122"/>
</dbReference>
<dbReference type="GeneID" id="5129783"/>
<dbReference type="InterPro" id="IPR025742">
    <property type="entry name" value="CSTF2_hinge"/>
</dbReference>
<dbReference type="InterPro" id="IPR012677">
    <property type="entry name" value="Nucleotide-bd_a/b_plait_sf"/>
</dbReference>
<dbReference type="InParanoid" id="A5DCN2"/>
<dbReference type="GO" id="GO:0003729">
    <property type="term" value="F:mRNA binding"/>
    <property type="evidence" value="ECO:0007669"/>
    <property type="project" value="TreeGrafter"/>
</dbReference>
<dbReference type="PANTHER" id="PTHR45735:SF2">
    <property type="entry name" value="CLEAVAGE STIMULATION FACTOR SUBUNIT 2"/>
    <property type="match status" value="1"/>
</dbReference>